<dbReference type="EMBL" id="AP021876">
    <property type="protein sequence ID" value="BBO83017.1"/>
    <property type="molecule type" value="Genomic_DNA"/>
</dbReference>
<accession>A0A5K7ZS25</accession>
<sequence>MFMKKGSPQCYGTAESALALPQGGNENPDLISSKDGPFLRNCKFLLGAGLGCPWSKSVP</sequence>
<protein>
    <submittedName>
        <fullName evidence="1">Uncharacterized protein</fullName>
    </submittedName>
</protein>
<reference evidence="1 2" key="1">
    <citation type="submission" date="2019-11" db="EMBL/GenBank/DDBJ databases">
        <title>Comparative genomics of hydrocarbon-degrading Desulfosarcina strains.</title>
        <authorList>
            <person name="Watanabe M."/>
            <person name="Kojima H."/>
            <person name="Fukui M."/>
        </authorList>
    </citation>
    <scope>NUCLEOTIDE SEQUENCE [LARGE SCALE GENOMIC DNA]</scope>
    <source>
        <strain evidence="1 2">28bB2T</strain>
    </source>
</reference>
<gene>
    <name evidence="1" type="ORF">DSCO28_35830</name>
</gene>
<name>A0A5K7ZS25_9BACT</name>
<evidence type="ECO:0000313" key="2">
    <source>
        <dbReference type="Proteomes" id="UP000425960"/>
    </source>
</evidence>
<dbReference type="KEGG" id="dov:DSCO28_35830"/>
<proteinExistence type="predicted"/>
<dbReference type="Proteomes" id="UP000425960">
    <property type="component" value="Chromosome"/>
</dbReference>
<organism evidence="1 2">
    <name type="scientific">Desulfosarcina ovata subsp. sediminis</name>
    <dbReference type="NCBI Taxonomy" id="885957"/>
    <lineage>
        <taxon>Bacteria</taxon>
        <taxon>Pseudomonadati</taxon>
        <taxon>Thermodesulfobacteriota</taxon>
        <taxon>Desulfobacteria</taxon>
        <taxon>Desulfobacterales</taxon>
        <taxon>Desulfosarcinaceae</taxon>
        <taxon>Desulfosarcina</taxon>
    </lineage>
</organism>
<evidence type="ECO:0000313" key="1">
    <source>
        <dbReference type="EMBL" id="BBO83017.1"/>
    </source>
</evidence>
<dbReference type="AlphaFoldDB" id="A0A5K7ZS25"/>